<dbReference type="AlphaFoldDB" id="A0A2P2C5R7"/>
<evidence type="ECO:0000313" key="2">
    <source>
        <dbReference type="EMBL" id="CUR57339.1"/>
    </source>
</evidence>
<accession>A0A2P2C5R7</accession>
<sequence length="514" mass="58016">MSSRFAVSDRGVRVPLGLAEAVDVQFDGERVWSFNPQRERVGLTLGWVRWPVVLRPFLDGVVEVGLVCHTSGETVFQEQVGFGTGTDPIRLVDEDGHQMAVDKAGHLQRMFSRTDQAMTQAVLDSVERVLHDLREECGLEAFLAFGCLLGAVRDGHLIGHDSDADVSYLSRHTHPFDIILENKQAAATMRSLGWRITRMSAADFKIWTRPGGGRKVGIDVFAAFNVDERFYLMPSVTGTLDRSALLPVSEVTLEGRPFVAPARPLDLLEATYGPSWRVPDPSFSFAPSRATLRRLNGWMRNNRKHLRHWSDFYRSAPSERVPTTPSSLATWVADRLEPRQHILDVAAGNGRDSVYFAEQGHRVTALDGSTAARRLTRRLALQHGVKVRTKEVNLNDLFSTLTSGARFAHLDRPPQIYARFLLDAIEDDARDNFFRWAQMIQRRGGETFLEFRTWQGTLRAKAFPFHFRSLLRPSQVVAEIERYGGTVVHRQEGVGLASFENENPRVCRLVVRWT</sequence>
<gene>
    <name evidence="2" type="ORF">NOCA2400004</name>
</gene>
<reference evidence="2" key="1">
    <citation type="submission" date="2015-08" db="EMBL/GenBank/DDBJ databases">
        <authorList>
            <person name="Babu N.S."/>
            <person name="Beckwith C.J."/>
            <person name="Beseler K.G."/>
            <person name="Brison A."/>
            <person name="Carone J.V."/>
            <person name="Caskin T.P."/>
            <person name="Diamond M."/>
            <person name="Durham M.E."/>
            <person name="Foxe J.M."/>
            <person name="Go M."/>
            <person name="Henderson B.A."/>
            <person name="Jones I.B."/>
            <person name="McGettigan J.A."/>
            <person name="Micheletti S.J."/>
            <person name="Nasrallah M.E."/>
            <person name="Ortiz D."/>
            <person name="Piller C.R."/>
            <person name="Privatt S.R."/>
            <person name="Schneider S.L."/>
            <person name="Sharp S."/>
            <person name="Smith T.C."/>
            <person name="Stanton J.D."/>
            <person name="Ullery H.E."/>
            <person name="Wilson R.J."/>
            <person name="Serrano M.G."/>
            <person name="Buck G."/>
            <person name="Lee V."/>
            <person name="Wang Y."/>
            <person name="Carvalho R."/>
            <person name="Voegtly L."/>
            <person name="Shi R."/>
            <person name="Duckworth R."/>
            <person name="Johnson A."/>
            <person name="Loviza R."/>
            <person name="Walstead R."/>
            <person name="Shah Z."/>
            <person name="Kiflezghi M."/>
            <person name="Wade K."/>
            <person name="Ball S.L."/>
            <person name="Bradley K.W."/>
            <person name="Asai D.J."/>
            <person name="Bowman C.A."/>
            <person name="Russell D.A."/>
            <person name="Pope W.H."/>
            <person name="Jacobs-Sera D."/>
            <person name="Hendrix R.W."/>
            <person name="Hatfull G.F."/>
        </authorList>
    </citation>
    <scope>NUCLEOTIDE SEQUENCE</scope>
</reference>
<evidence type="ECO:0000259" key="1">
    <source>
        <dbReference type="Pfam" id="PF13649"/>
    </source>
</evidence>
<protein>
    <recommendedName>
        <fullName evidence="1">Methyltransferase domain-containing protein</fullName>
    </recommendedName>
</protein>
<dbReference type="InterPro" id="IPR041698">
    <property type="entry name" value="Methyltransf_25"/>
</dbReference>
<dbReference type="SUPFAM" id="SSF53335">
    <property type="entry name" value="S-adenosyl-L-methionine-dependent methyltransferases"/>
    <property type="match status" value="1"/>
</dbReference>
<organism evidence="2">
    <name type="scientific">metagenome</name>
    <dbReference type="NCBI Taxonomy" id="256318"/>
    <lineage>
        <taxon>unclassified sequences</taxon>
        <taxon>metagenomes</taxon>
    </lineage>
</organism>
<feature type="domain" description="Methyltransferase" evidence="1">
    <location>
        <begin position="342"/>
        <end position="397"/>
    </location>
</feature>
<dbReference type="Gene3D" id="3.40.50.150">
    <property type="entry name" value="Vaccinia Virus protein VP39"/>
    <property type="match status" value="1"/>
</dbReference>
<dbReference type="Pfam" id="PF13649">
    <property type="entry name" value="Methyltransf_25"/>
    <property type="match status" value="1"/>
</dbReference>
<name>A0A2P2C5R7_9ZZZZ</name>
<proteinExistence type="predicted"/>
<dbReference type="EMBL" id="CZKA01000035">
    <property type="protein sequence ID" value="CUR57339.1"/>
    <property type="molecule type" value="Genomic_DNA"/>
</dbReference>
<dbReference type="InterPro" id="IPR029063">
    <property type="entry name" value="SAM-dependent_MTases_sf"/>
</dbReference>